<evidence type="ECO:0000256" key="5">
    <source>
        <dbReference type="ARBA" id="ARBA00022989"/>
    </source>
</evidence>
<dbReference type="Proteomes" id="UP000540929">
    <property type="component" value="Unassembled WGS sequence"/>
</dbReference>
<dbReference type="RefSeq" id="WP_179712786.1">
    <property type="nucleotide sequence ID" value="NZ_JACCAS010000002.1"/>
</dbReference>
<sequence>MNQISARTKGRFELLIRTALEQIQALGCVLAPPMLRIALALPFFRSGLTRWDGLLSLSPATLFLFENQFKVHVFGGAYGFPAPDTVALLVAVAEITFPILLVLGFATRFSALALLIMTGVIQLVFPDGWANFHLYWASLAVAIIALGAGPVSLDRLISRWFYPRDL</sequence>
<comment type="similarity">
    <text evidence="2">Belongs to the DoxX family.</text>
</comment>
<gene>
    <name evidence="9" type="ORF">GGD40_004669</name>
    <name evidence="8" type="ORF">GGD41_003698</name>
</gene>
<keyword evidence="5 7" id="KW-1133">Transmembrane helix</keyword>
<evidence type="ECO:0000313" key="8">
    <source>
        <dbReference type="EMBL" id="NYH16470.1"/>
    </source>
</evidence>
<comment type="caution">
    <text evidence="8">The sequence shown here is derived from an EMBL/GenBank/DDBJ whole genome shotgun (WGS) entry which is preliminary data.</text>
</comment>
<keyword evidence="3" id="KW-1003">Cell membrane</keyword>
<evidence type="ECO:0000256" key="3">
    <source>
        <dbReference type="ARBA" id="ARBA00022475"/>
    </source>
</evidence>
<dbReference type="AlphaFoldDB" id="A0A7Y9W9Q7"/>
<evidence type="ECO:0000256" key="7">
    <source>
        <dbReference type="SAM" id="Phobius"/>
    </source>
</evidence>
<keyword evidence="4 7" id="KW-0812">Transmembrane</keyword>
<reference evidence="10 11" key="1">
    <citation type="submission" date="2020-07" db="EMBL/GenBank/DDBJ databases">
        <title>Exploring microbial biodiversity for novel pathways involved in the catabolism of aromatic compounds derived from lignin.</title>
        <authorList>
            <person name="Elkins J."/>
        </authorList>
    </citation>
    <scope>NUCLEOTIDE SEQUENCE [LARGE SCALE GENOMIC DNA]</scope>
    <source>
        <strain evidence="8 11">H2C3B</strain>
        <strain evidence="9 10">H2C3C</strain>
    </source>
</reference>
<evidence type="ECO:0000313" key="9">
    <source>
        <dbReference type="EMBL" id="NYH25098.1"/>
    </source>
</evidence>
<keyword evidence="6 7" id="KW-0472">Membrane</keyword>
<dbReference type="PANTHER" id="PTHR33452:SF1">
    <property type="entry name" value="INNER MEMBRANE PROTEIN YPHA-RELATED"/>
    <property type="match status" value="1"/>
</dbReference>
<dbReference type="InterPro" id="IPR051907">
    <property type="entry name" value="DoxX-like_oxidoreductase"/>
</dbReference>
<dbReference type="Proteomes" id="UP000572540">
    <property type="component" value="Unassembled WGS sequence"/>
</dbReference>
<proteinExistence type="inferred from homology"/>
<dbReference type="Pfam" id="PF07681">
    <property type="entry name" value="DoxX"/>
    <property type="match status" value="1"/>
</dbReference>
<evidence type="ECO:0000256" key="1">
    <source>
        <dbReference type="ARBA" id="ARBA00004651"/>
    </source>
</evidence>
<evidence type="ECO:0000256" key="4">
    <source>
        <dbReference type="ARBA" id="ARBA00022692"/>
    </source>
</evidence>
<dbReference type="EMBL" id="JACCAS010000002">
    <property type="protein sequence ID" value="NYH25098.1"/>
    <property type="molecule type" value="Genomic_DNA"/>
</dbReference>
<keyword evidence="10" id="KW-1185">Reference proteome</keyword>
<dbReference type="GO" id="GO:0005886">
    <property type="term" value="C:plasma membrane"/>
    <property type="evidence" value="ECO:0007669"/>
    <property type="project" value="UniProtKB-SubCell"/>
</dbReference>
<dbReference type="InterPro" id="IPR032808">
    <property type="entry name" value="DoxX"/>
</dbReference>
<comment type="subcellular location">
    <subcellularLocation>
        <location evidence="1">Cell membrane</location>
        <topology evidence="1">Multi-pass membrane protein</topology>
    </subcellularLocation>
</comment>
<dbReference type="PANTHER" id="PTHR33452">
    <property type="entry name" value="OXIDOREDUCTASE CATD-RELATED"/>
    <property type="match status" value="1"/>
</dbReference>
<evidence type="ECO:0000313" key="10">
    <source>
        <dbReference type="Proteomes" id="UP000540929"/>
    </source>
</evidence>
<feature type="transmembrane region" description="Helical" evidence="7">
    <location>
        <begin position="135"/>
        <end position="153"/>
    </location>
</feature>
<dbReference type="EMBL" id="JACCAU010000001">
    <property type="protein sequence ID" value="NYH16470.1"/>
    <property type="molecule type" value="Genomic_DNA"/>
</dbReference>
<evidence type="ECO:0000256" key="2">
    <source>
        <dbReference type="ARBA" id="ARBA00006679"/>
    </source>
</evidence>
<organism evidence="8 11">
    <name type="scientific">Paraburkholderia bryophila</name>
    <dbReference type="NCBI Taxonomy" id="420952"/>
    <lineage>
        <taxon>Bacteria</taxon>
        <taxon>Pseudomonadati</taxon>
        <taxon>Pseudomonadota</taxon>
        <taxon>Betaproteobacteria</taxon>
        <taxon>Burkholderiales</taxon>
        <taxon>Burkholderiaceae</taxon>
        <taxon>Paraburkholderia</taxon>
    </lineage>
</organism>
<accession>A0A7Y9W9Q7</accession>
<name>A0A7Y9W9Q7_9BURK</name>
<evidence type="ECO:0000313" key="11">
    <source>
        <dbReference type="Proteomes" id="UP000572540"/>
    </source>
</evidence>
<protein>
    <submittedName>
        <fullName evidence="8">Putative oxidoreductase</fullName>
    </submittedName>
</protein>
<evidence type="ECO:0000256" key="6">
    <source>
        <dbReference type="ARBA" id="ARBA00023136"/>
    </source>
</evidence>